<comment type="caution">
    <text evidence="1">The sequence shown here is derived from an EMBL/GenBank/DDBJ whole genome shotgun (WGS) entry which is preliminary data.</text>
</comment>
<proteinExistence type="predicted"/>
<protein>
    <submittedName>
        <fullName evidence="1">Uncharacterized protein</fullName>
    </submittedName>
</protein>
<keyword evidence="2" id="KW-1185">Reference proteome</keyword>
<evidence type="ECO:0000313" key="1">
    <source>
        <dbReference type="EMBL" id="KAK9133399.1"/>
    </source>
</evidence>
<accession>A0AAP0JGC7</accession>
<dbReference type="Proteomes" id="UP001419268">
    <property type="component" value="Unassembled WGS sequence"/>
</dbReference>
<name>A0AAP0JGC7_9MAGN</name>
<reference evidence="1 2" key="1">
    <citation type="submission" date="2024-01" db="EMBL/GenBank/DDBJ databases">
        <title>Genome assemblies of Stephania.</title>
        <authorList>
            <person name="Yang L."/>
        </authorList>
    </citation>
    <scope>NUCLEOTIDE SEQUENCE [LARGE SCALE GENOMIC DNA]</scope>
    <source>
        <strain evidence="1">JXDWG</strain>
        <tissue evidence="1">Leaf</tissue>
    </source>
</reference>
<dbReference type="EMBL" id="JBBNAG010000005">
    <property type="protein sequence ID" value="KAK9133399.1"/>
    <property type="molecule type" value="Genomic_DNA"/>
</dbReference>
<gene>
    <name evidence="1" type="ORF">Scep_012927</name>
</gene>
<organism evidence="1 2">
    <name type="scientific">Stephania cephalantha</name>
    <dbReference type="NCBI Taxonomy" id="152367"/>
    <lineage>
        <taxon>Eukaryota</taxon>
        <taxon>Viridiplantae</taxon>
        <taxon>Streptophyta</taxon>
        <taxon>Embryophyta</taxon>
        <taxon>Tracheophyta</taxon>
        <taxon>Spermatophyta</taxon>
        <taxon>Magnoliopsida</taxon>
        <taxon>Ranunculales</taxon>
        <taxon>Menispermaceae</taxon>
        <taxon>Menispermoideae</taxon>
        <taxon>Cissampelideae</taxon>
        <taxon>Stephania</taxon>
    </lineage>
</organism>
<sequence>MHASRLLSLPRDSCCTNVEDTFDLKSKEKENKKKKYIYIYIKKEIRLKREKQMREERES</sequence>
<dbReference type="AlphaFoldDB" id="A0AAP0JGC7"/>
<evidence type="ECO:0000313" key="2">
    <source>
        <dbReference type="Proteomes" id="UP001419268"/>
    </source>
</evidence>